<organism evidence="2 3">
    <name type="scientific">Paenibacillus etheri</name>
    <dbReference type="NCBI Taxonomy" id="1306852"/>
    <lineage>
        <taxon>Bacteria</taxon>
        <taxon>Bacillati</taxon>
        <taxon>Bacillota</taxon>
        <taxon>Bacilli</taxon>
        <taxon>Bacillales</taxon>
        <taxon>Paenibacillaceae</taxon>
        <taxon>Paenibacillus</taxon>
    </lineage>
</organism>
<dbReference type="EMBL" id="LCZJ02000015">
    <property type="protein sequence ID" value="KTD88159.1"/>
    <property type="molecule type" value="Genomic_DNA"/>
</dbReference>
<proteinExistence type="predicted"/>
<gene>
    <name evidence="2" type="ORF">UQ64_06620</name>
</gene>
<evidence type="ECO:0000313" key="2">
    <source>
        <dbReference type="EMBL" id="KTD88159.1"/>
    </source>
</evidence>
<dbReference type="CDD" id="cd16401">
    <property type="entry name" value="ParB_N_like_MT"/>
    <property type="match status" value="1"/>
</dbReference>
<dbReference type="Proteomes" id="UP000054709">
    <property type="component" value="Unassembled WGS sequence"/>
</dbReference>
<feature type="domain" description="ParB-like N-terminal" evidence="1">
    <location>
        <begin position="3"/>
        <end position="90"/>
    </location>
</feature>
<dbReference type="Gene3D" id="3.90.1530.10">
    <property type="entry name" value="Conserved hypothetical protein from pyrococcus furiosus pfu- 392566-001, ParB domain"/>
    <property type="match status" value="1"/>
</dbReference>
<comment type="caution">
    <text evidence="2">The sequence shown here is derived from an EMBL/GenBank/DDBJ whole genome shotgun (WGS) entry which is preliminary data.</text>
</comment>
<dbReference type="Pfam" id="PF02195">
    <property type="entry name" value="ParB_N"/>
    <property type="match status" value="1"/>
</dbReference>
<dbReference type="SUPFAM" id="SSF110849">
    <property type="entry name" value="ParB/Sulfiredoxin"/>
    <property type="match status" value="1"/>
</dbReference>
<evidence type="ECO:0000259" key="1">
    <source>
        <dbReference type="Pfam" id="PF02195"/>
    </source>
</evidence>
<sequence length="178" mass="19983">MDIRIIPIEQLNAAVYNPRVDLQPGDLEYEKLRRSLDEFGYIDPIVWNEQTGNMVGGHQRYKVLVNEQGCTELAVSVVNLDPDRERLLNLALNKVSGRWDDEALAQLLGELQEGGADLALSGFDAGEAERLIADFTEPAADQLGDFQNRELDVSEFDESRFDCKCPRCGFVFDKEDAS</sequence>
<dbReference type="AlphaFoldDB" id="A0A0W1B3N3"/>
<dbReference type="InterPro" id="IPR036086">
    <property type="entry name" value="ParB/Sulfiredoxin_sf"/>
</dbReference>
<protein>
    <submittedName>
        <fullName evidence="2">Transcriptional regulator</fullName>
    </submittedName>
</protein>
<dbReference type="InterPro" id="IPR003115">
    <property type="entry name" value="ParB_N"/>
</dbReference>
<keyword evidence="3" id="KW-1185">Reference proteome</keyword>
<evidence type="ECO:0000313" key="3">
    <source>
        <dbReference type="Proteomes" id="UP000054709"/>
    </source>
</evidence>
<accession>A0A0W1B3N3</accession>
<dbReference type="RefSeq" id="WP_060622096.1">
    <property type="nucleotide sequence ID" value="NZ_LCZJ02000015.1"/>
</dbReference>
<reference evidence="2 3" key="1">
    <citation type="journal article" date="2015" name="Int. Biodeterior. Biodegradation">
        <title>Physiological and genetic screening methods for the isolation of methyl tert-butyl ether-degrading bacteria for bioremediation purposes.</title>
        <authorList>
            <person name="Guisado I.M."/>
            <person name="Purswani J."/>
            <person name="Gonzalez Lopez J."/>
            <person name="Pozo C."/>
        </authorList>
    </citation>
    <scope>NUCLEOTIDE SEQUENCE [LARGE SCALE GENOMIC DNA]</scope>
    <source>
        <strain evidence="2 3">SH7</strain>
    </source>
</reference>
<dbReference type="OrthoDB" id="9800801at2"/>
<name>A0A0W1B3N3_9BACL</name>